<evidence type="ECO:0000256" key="4">
    <source>
        <dbReference type="SAM" id="MobiDB-lite"/>
    </source>
</evidence>
<evidence type="ECO:0000256" key="2">
    <source>
        <dbReference type="ARBA" id="ARBA00016700"/>
    </source>
</evidence>
<dbReference type="PANTHER" id="PTHR13049:SF2">
    <property type="entry name" value="COILED-COIL DOMAIN-CONTAINING PROTEIN 25"/>
    <property type="match status" value="1"/>
</dbReference>
<evidence type="ECO:0000313" key="6">
    <source>
        <dbReference type="EMBL" id="BAN21147.1"/>
    </source>
</evidence>
<feature type="domain" description="NFACT RNA-binding" evidence="5">
    <location>
        <begin position="1"/>
        <end position="110"/>
    </location>
</feature>
<dbReference type="InterPro" id="IPR008532">
    <property type="entry name" value="NFACT_RNA-bd"/>
</dbReference>
<dbReference type="InterPro" id="IPR039730">
    <property type="entry name" value="Jlp2/Ccd25"/>
</dbReference>
<dbReference type="AlphaFoldDB" id="R4WT77"/>
<name>R4WT77_RIPPE</name>
<evidence type="ECO:0000256" key="1">
    <source>
        <dbReference type="ARBA" id="ARBA00008998"/>
    </source>
</evidence>
<sequence>MVYYFTSNVVSPPVTLFMGYDKYENEDLIKWGWPEDVWFHVDKVSSAHVYLRLKEGQTIDDIPTAVLEDAAQLVKANSITGNKMNDVDVIYTMWSNLKKTDAMEPGQVAYFKDREVRKIRVAKRINEIVNRLNKTKREEHPDLRAEREARDAREREDKKRLQRELKEKQKEEEKRKQEEAELKSYTTLMKPENMKSKKCTDGNDSDDFM</sequence>
<organism evidence="6">
    <name type="scientific">Riptortus pedestris</name>
    <name type="common">Bean bug</name>
    <dbReference type="NCBI Taxonomy" id="329032"/>
    <lineage>
        <taxon>Eukaryota</taxon>
        <taxon>Metazoa</taxon>
        <taxon>Ecdysozoa</taxon>
        <taxon>Arthropoda</taxon>
        <taxon>Hexapoda</taxon>
        <taxon>Insecta</taxon>
        <taxon>Pterygota</taxon>
        <taxon>Neoptera</taxon>
        <taxon>Paraneoptera</taxon>
        <taxon>Hemiptera</taxon>
        <taxon>Heteroptera</taxon>
        <taxon>Panheteroptera</taxon>
        <taxon>Pentatomomorpha</taxon>
        <taxon>Coreoidea</taxon>
        <taxon>Alydidae</taxon>
        <taxon>Riptortus</taxon>
    </lineage>
</organism>
<feature type="region of interest" description="Disordered" evidence="4">
    <location>
        <begin position="138"/>
        <end position="209"/>
    </location>
</feature>
<evidence type="ECO:0000259" key="5">
    <source>
        <dbReference type="Pfam" id="PF05670"/>
    </source>
</evidence>
<comment type="similarity">
    <text evidence="1">Belongs to the CCDC25 family.</text>
</comment>
<reference evidence="6" key="1">
    <citation type="journal article" date="2013" name="PLoS ONE">
        <title>Gene expression in gut symbiotic organ of stinkbug affected by extracellular bacterial symbiont.</title>
        <authorList>
            <person name="Futahashi R."/>
            <person name="Tanaka K."/>
            <person name="Tanahashi M."/>
            <person name="Nikoh N."/>
            <person name="Kikuchi Y."/>
            <person name="Lee B.L."/>
            <person name="Fukatsu T."/>
        </authorList>
    </citation>
    <scope>NUCLEOTIDE SEQUENCE</scope>
    <source>
        <tissue evidence="6">Midgut</tissue>
    </source>
</reference>
<feature type="compositionally biased region" description="Basic and acidic residues" evidence="4">
    <location>
        <begin position="192"/>
        <end position="201"/>
    </location>
</feature>
<feature type="compositionally biased region" description="Basic and acidic residues" evidence="4">
    <location>
        <begin position="138"/>
        <end position="182"/>
    </location>
</feature>
<evidence type="ECO:0000256" key="3">
    <source>
        <dbReference type="ARBA" id="ARBA00024214"/>
    </source>
</evidence>
<comment type="subunit">
    <text evidence="3">Interacts (via cytoplasmic region) with ILK.</text>
</comment>
<dbReference type="EMBL" id="AK417932">
    <property type="protein sequence ID" value="BAN21147.1"/>
    <property type="molecule type" value="mRNA"/>
</dbReference>
<protein>
    <recommendedName>
        <fullName evidence="2">Coiled-coil domain-containing protein 25</fullName>
    </recommendedName>
</protein>
<dbReference type="Pfam" id="PF05670">
    <property type="entry name" value="NFACT-R_1"/>
    <property type="match status" value="1"/>
</dbReference>
<dbReference type="PANTHER" id="PTHR13049">
    <property type="entry name" value="DUF814-RELATED"/>
    <property type="match status" value="1"/>
</dbReference>
<accession>R4WT77</accession>
<proteinExistence type="evidence at transcript level"/>